<evidence type="ECO:0000313" key="2">
    <source>
        <dbReference type="Proteomes" id="UP001596012"/>
    </source>
</evidence>
<keyword evidence="2" id="KW-1185">Reference proteome</keyword>
<evidence type="ECO:0000313" key="1">
    <source>
        <dbReference type="EMBL" id="MFC4472389.1"/>
    </source>
</evidence>
<protein>
    <recommendedName>
        <fullName evidence="3">Recombinase</fullName>
    </recommendedName>
</protein>
<dbReference type="Gene3D" id="3.90.1750.20">
    <property type="entry name" value="Putative Large Serine Recombinase, Chain B, Domain 2"/>
    <property type="match status" value="1"/>
</dbReference>
<dbReference type="EMBL" id="JBHSFG010000120">
    <property type="protein sequence ID" value="MFC4472389.1"/>
    <property type="molecule type" value="Genomic_DNA"/>
</dbReference>
<gene>
    <name evidence="1" type="ORF">ACFPH6_49320</name>
</gene>
<proteinExistence type="predicted"/>
<name>A0ABV8Z5Q4_9ACTN</name>
<organism evidence="1 2">
    <name type="scientific">Streptomyces xiangluensis</name>
    <dbReference type="NCBI Taxonomy" id="2665720"/>
    <lineage>
        <taxon>Bacteria</taxon>
        <taxon>Bacillati</taxon>
        <taxon>Actinomycetota</taxon>
        <taxon>Actinomycetes</taxon>
        <taxon>Kitasatosporales</taxon>
        <taxon>Streptomycetaceae</taxon>
        <taxon>Streptomyces</taxon>
    </lineage>
</organism>
<sequence length="122" mass="13444">MAGCIRIRMGLGLLFSVATGSTGCGAAGGGRGDRVEGQYAYGVPPYGWQAHKKELTEEEMEQAGRARARQLRDEDELSFREIAAVLEAEGVQPKRCTRWHPETVRRMLANTTDRPPTLRGRA</sequence>
<accession>A0ABV8Z5Q4</accession>
<dbReference type="Proteomes" id="UP001596012">
    <property type="component" value="Unassembled WGS sequence"/>
</dbReference>
<dbReference type="InterPro" id="IPR038109">
    <property type="entry name" value="DNA_bind_recomb_sf"/>
</dbReference>
<reference evidence="2" key="1">
    <citation type="journal article" date="2019" name="Int. J. Syst. Evol. Microbiol.">
        <title>The Global Catalogue of Microorganisms (GCM) 10K type strain sequencing project: providing services to taxonomists for standard genome sequencing and annotation.</title>
        <authorList>
            <consortium name="The Broad Institute Genomics Platform"/>
            <consortium name="The Broad Institute Genome Sequencing Center for Infectious Disease"/>
            <person name="Wu L."/>
            <person name="Ma J."/>
        </authorList>
    </citation>
    <scope>NUCLEOTIDE SEQUENCE [LARGE SCALE GENOMIC DNA]</scope>
    <source>
        <strain evidence="2">DT43</strain>
    </source>
</reference>
<dbReference type="PROSITE" id="PS51257">
    <property type="entry name" value="PROKAR_LIPOPROTEIN"/>
    <property type="match status" value="1"/>
</dbReference>
<comment type="caution">
    <text evidence="1">The sequence shown here is derived from an EMBL/GenBank/DDBJ whole genome shotgun (WGS) entry which is preliminary data.</text>
</comment>
<evidence type="ECO:0008006" key="3">
    <source>
        <dbReference type="Google" id="ProtNLM"/>
    </source>
</evidence>